<dbReference type="EMBL" id="JAHRIP010038848">
    <property type="protein sequence ID" value="MEQ2295657.1"/>
    <property type="molecule type" value="Genomic_DNA"/>
</dbReference>
<comment type="caution">
    <text evidence="3">The sequence shown here is derived from an EMBL/GenBank/DDBJ whole genome shotgun (WGS) entry which is preliminary data.</text>
</comment>
<dbReference type="InterPro" id="IPR031943">
    <property type="entry name" value="CARMIL_C"/>
</dbReference>
<feature type="compositionally biased region" description="Low complexity" evidence="1">
    <location>
        <begin position="81"/>
        <end position="95"/>
    </location>
</feature>
<feature type="compositionally biased region" description="Basic and acidic residues" evidence="1">
    <location>
        <begin position="19"/>
        <end position="42"/>
    </location>
</feature>
<feature type="domain" description="CARMIL C-terminal" evidence="2">
    <location>
        <begin position="149"/>
        <end position="216"/>
    </location>
</feature>
<evidence type="ECO:0000259" key="2">
    <source>
        <dbReference type="Pfam" id="PF16000"/>
    </source>
</evidence>
<feature type="region of interest" description="Disordered" evidence="1">
    <location>
        <begin position="1"/>
        <end position="107"/>
    </location>
</feature>
<gene>
    <name evidence="3" type="ORF">AMECASPLE_016737</name>
</gene>
<proteinExistence type="predicted"/>
<dbReference type="Proteomes" id="UP001469553">
    <property type="component" value="Unassembled WGS sequence"/>
</dbReference>
<accession>A0ABV0YPM3</accession>
<name>A0ABV0YPM3_9TELE</name>
<keyword evidence="4" id="KW-1185">Reference proteome</keyword>
<feature type="region of interest" description="Disordered" evidence="1">
    <location>
        <begin position="147"/>
        <end position="207"/>
    </location>
</feature>
<organism evidence="3 4">
    <name type="scientific">Ameca splendens</name>
    <dbReference type="NCBI Taxonomy" id="208324"/>
    <lineage>
        <taxon>Eukaryota</taxon>
        <taxon>Metazoa</taxon>
        <taxon>Chordata</taxon>
        <taxon>Craniata</taxon>
        <taxon>Vertebrata</taxon>
        <taxon>Euteleostomi</taxon>
        <taxon>Actinopterygii</taxon>
        <taxon>Neopterygii</taxon>
        <taxon>Teleostei</taxon>
        <taxon>Neoteleostei</taxon>
        <taxon>Acanthomorphata</taxon>
        <taxon>Ovalentaria</taxon>
        <taxon>Atherinomorphae</taxon>
        <taxon>Cyprinodontiformes</taxon>
        <taxon>Goodeidae</taxon>
        <taxon>Ameca</taxon>
    </lineage>
</organism>
<evidence type="ECO:0000313" key="4">
    <source>
        <dbReference type="Proteomes" id="UP001469553"/>
    </source>
</evidence>
<reference evidence="3 4" key="1">
    <citation type="submission" date="2021-06" db="EMBL/GenBank/DDBJ databases">
        <authorList>
            <person name="Palmer J.M."/>
        </authorList>
    </citation>
    <scope>NUCLEOTIDE SEQUENCE [LARGE SCALE GENOMIC DNA]</scope>
    <source>
        <strain evidence="3 4">AS_MEX2019</strain>
        <tissue evidence="3">Muscle</tissue>
    </source>
</reference>
<feature type="compositionally biased region" description="Low complexity" evidence="1">
    <location>
        <begin position="47"/>
        <end position="67"/>
    </location>
</feature>
<evidence type="ECO:0000256" key="1">
    <source>
        <dbReference type="SAM" id="MobiDB-lite"/>
    </source>
</evidence>
<sequence length="221" mass="23738">MPTASESALELTGLLDADCEQHTRERRTEREGGGAAREDDGGGRCALPQLPLSTSSPSPFPSTSLSPSPQPQRGRRWMEGEVASVDAAEAVSRDSGASFSPPSSVPAIYSICNRASKEKAAGSEGLNGRQDLFSSCSPCLCPHPGSGFSVSPMEPLPSQGQSLRHYTASRPRPRRTHTQPPSSRPQEPVSEEKKKENEAMGRVDEGVEEFFTKKIIPDYAL</sequence>
<protein>
    <recommendedName>
        <fullName evidence="2">CARMIL C-terminal domain-containing protein</fullName>
    </recommendedName>
</protein>
<dbReference type="Pfam" id="PF16000">
    <property type="entry name" value="CARMIL_C"/>
    <property type="match status" value="1"/>
</dbReference>
<feature type="compositionally biased region" description="Basic and acidic residues" evidence="1">
    <location>
        <begin position="190"/>
        <end position="207"/>
    </location>
</feature>
<evidence type="ECO:0000313" key="3">
    <source>
        <dbReference type="EMBL" id="MEQ2295657.1"/>
    </source>
</evidence>